<evidence type="ECO:0000259" key="7">
    <source>
        <dbReference type="Pfam" id="PF01212"/>
    </source>
</evidence>
<dbReference type="NCBIfam" id="NF007825">
    <property type="entry name" value="PRK10534.1"/>
    <property type="match status" value="1"/>
</dbReference>
<dbReference type="PANTHER" id="PTHR48097:SF9">
    <property type="entry name" value="L-THREONINE ALDOLASE"/>
    <property type="match status" value="1"/>
</dbReference>
<keyword evidence="4" id="KW-0663">Pyridoxal phosphate</keyword>
<evidence type="ECO:0000256" key="3">
    <source>
        <dbReference type="ARBA" id="ARBA00011881"/>
    </source>
</evidence>
<dbReference type="Gene3D" id="3.90.1150.10">
    <property type="entry name" value="Aspartate Aminotransferase, domain 1"/>
    <property type="match status" value="1"/>
</dbReference>
<dbReference type="Proteomes" id="UP000239469">
    <property type="component" value="Unassembled WGS sequence"/>
</dbReference>
<dbReference type="RefSeq" id="WP_106077923.1">
    <property type="nucleotide sequence ID" value="NZ_MTBD01000036.1"/>
</dbReference>
<comment type="subunit">
    <text evidence="3">Homotetramer.</text>
</comment>
<dbReference type="InterPro" id="IPR015421">
    <property type="entry name" value="PyrdxlP-dep_Trfase_major"/>
</dbReference>
<dbReference type="FunFam" id="3.40.640.10:FF:000030">
    <property type="entry name" value="Low-specificity L-threonine aldolase"/>
    <property type="match status" value="1"/>
</dbReference>
<dbReference type="PIRSF" id="PIRSF017617">
    <property type="entry name" value="Thr_aldolase"/>
    <property type="match status" value="1"/>
</dbReference>
<evidence type="ECO:0000256" key="6">
    <source>
        <dbReference type="PIRSR" id="PIRSR017617-1"/>
    </source>
</evidence>
<gene>
    <name evidence="8" type="ORF">BUE93_19545</name>
</gene>
<evidence type="ECO:0000313" key="8">
    <source>
        <dbReference type="EMBL" id="PRP68939.1"/>
    </source>
</evidence>
<dbReference type="OrthoDB" id="9774495at2"/>
<dbReference type="SUPFAM" id="SSF53383">
    <property type="entry name" value="PLP-dependent transferases"/>
    <property type="match status" value="1"/>
</dbReference>
<comment type="caution">
    <text evidence="8">The sequence shown here is derived from an EMBL/GenBank/DDBJ whole genome shotgun (WGS) entry which is preliminary data.</text>
</comment>
<dbReference type="InterPro" id="IPR015422">
    <property type="entry name" value="PyrdxlP-dep_Trfase_small"/>
</dbReference>
<comment type="cofactor">
    <cofactor evidence="1">
        <name>pyridoxal 5'-phosphate</name>
        <dbReference type="ChEBI" id="CHEBI:597326"/>
    </cofactor>
</comment>
<reference evidence="8 9" key="1">
    <citation type="submission" date="2017-01" db="EMBL/GenBank/DDBJ databases">
        <title>New insights into the genetic diversity of Chromobacterium isolated from tropical freshwater lake.</title>
        <authorList>
            <person name="Santos A.B."/>
            <person name="Nascimento A.M."/>
            <person name="Da Silva P.C."/>
        </authorList>
    </citation>
    <scope>NUCLEOTIDE SEQUENCE [LARGE SCALE GENOMIC DNA]</scope>
    <source>
        <strain evidence="8 9">56AF</strain>
    </source>
</reference>
<evidence type="ECO:0000256" key="2">
    <source>
        <dbReference type="ARBA" id="ARBA00006966"/>
    </source>
</evidence>
<evidence type="ECO:0000313" key="9">
    <source>
        <dbReference type="Proteomes" id="UP000239469"/>
    </source>
</evidence>
<dbReference type="InterPro" id="IPR023603">
    <property type="entry name" value="Low_specificity_L-TA-like"/>
</dbReference>
<dbReference type="NCBIfam" id="NF041359">
    <property type="entry name" value="GntG_guanitoxin"/>
    <property type="match status" value="1"/>
</dbReference>
<organism evidence="8 9">
    <name type="scientific">Chromobacterium amazonense</name>
    <dbReference type="NCBI Taxonomy" id="1382803"/>
    <lineage>
        <taxon>Bacteria</taxon>
        <taxon>Pseudomonadati</taxon>
        <taxon>Pseudomonadota</taxon>
        <taxon>Betaproteobacteria</taxon>
        <taxon>Neisseriales</taxon>
        <taxon>Chromobacteriaceae</taxon>
        <taxon>Chromobacterium</taxon>
    </lineage>
</organism>
<dbReference type="CDD" id="cd06502">
    <property type="entry name" value="TA_like"/>
    <property type="match status" value="1"/>
</dbReference>
<accession>A0A2S9WZP4</accession>
<dbReference type="Gene3D" id="3.40.640.10">
    <property type="entry name" value="Type I PLP-dependent aspartate aminotransferase-like (Major domain)"/>
    <property type="match status" value="1"/>
</dbReference>
<evidence type="ECO:0000256" key="5">
    <source>
        <dbReference type="ARBA" id="ARBA00023239"/>
    </source>
</evidence>
<dbReference type="InterPro" id="IPR015424">
    <property type="entry name" value="PyrdxlP-dep_Trfase"/>
</dbReference>
<evidence type="ECO:0000256" key="1">
    <source>
        <dbReference type="ARBA" id="ARBA00001933"/>
    </source>
</evidence>
<dbReference type="InterPro" id="IPR001597">
    <property type="entry name" value="ArAA_b-elim_lyase/Thr_aldolase"/>
</dbReference>
<sequence length="342" mass="36876">MQWIDLRSDTVTQPTPAMRQAMFDAPVGDDVYGDDPTVQKLEALAADTLGKEAALFVPSGTFGNQLALYTHCRRGDEVIAEDNSHLVWHEAGAAAVIAGAHMRTIEGEGGVMAVEAIERRIRVGDDIHEPRTGLICLENAHSNGRVLPLSAMADTAALARAYGVPVHLDGARVFNAAAYLGCEAREIARHADSVMFCLSKGLAAPVGSILAGRADFIARARRKRKLLGGGLRQAGVIAAPGIVALTEMAARLDEDHQNARYLAEGLAKLPCIDLDPADVHINLVWFRFNAEIDASELMSALKQAGFLANPPHQGAMRLVTHWQVSRADIDRLLEVMQRVLSD</sequence>
<dbReference type="Pfam" id="PF01212">
    <property type="entry name" value="Beta_elim_lyase"/>
    <property type="match status" value="1"/>
</dbReference>
<keyword evidence="5" id="KW-0456">Lyase</keyword>
<proteinExistence type="inferred from homology"/>
<dbReference type="GO" id="GO:0006545">
    <property type="term" value="P:glycine biosynthetic process"/>
    <property type="evidence" value="ECO:0007669"/>
    <property type="project" value="TreeGrafter"/>
</dbReference>
<feature type="modified residue" description="N6-(pyridoxal phosphate)lysine" evidence="6">
    <location>
        <position position="200"/>
    </location>
</feature>
<protein>
    <submittedName>
        <fullName evidence="8">Low-specificity L-threonine aldolase</fullName>
    </submittedName>
</protein>
<feature type="domain" description="Aromatic amino acid beta-eliminating lyase/threonine aldolase" evidence="7">
    <location>
        <begin position="5"/>
        <end position="286"/>
    </location>
</feature>
<name>A0A2S9WZP4_9NEIS</name>
<evidence type="ECO:0000256" key="4">
    <source>
        <dbReference type="ARBA" id="ARBA00022898"/>
    </source>
</evidence>
<dbReference type="AlphaFoldDB" id="A0A2S9WZP4"/>
<dbReference type="GO" id="GO:0006567">
    <property type="term" value="P:L-threonine catabolic process"/>
    <property type="evidence" value="ECO:0007669"/>
    <property type="project" value="TreeGrafter"/>
</dbReference>
<comment type="similarity">
    <text evidence="2">Belongs to the threonine aldolase family.</text>
</comment>
<dbReference type="EMBL" id="MTBD01000036">
    <property type="protein sequence ID" value="PRP68939.1"/>
    <property type="molecule type" value="Genomic_DNA"/>
</dbReference>
<dbReference type="GO" id="GO:0005829">
    <property type="term" value="C:cytosol"/>
    <property type="evidence" value="ECO:0007669"/>
    <property type="project" value="TreeGrafter"/>
</dbReference>
<dbReference type="FunFam" id="3.90.1150.10:FF:000041">
    <property type="entry name" value="Low-specificity L-threonine aldolase"/>
    <property type="match status" value="1"/>
</dbReference>
<dbReference type="GO" id="GO:0008732">
    <property type="term" value="F:L-allo-threonine aldolase activity"/>
    <property type="evidence" value="ECO:0007669"/>
    <property type="project" value="TreeGrafter"/>
</dbReference>
<dbReference type="PANTHER" id="PTHR48097">
    <property type="entry name" value="L-THREONINE ALDOLASE-RELATED"/>
    <property type="match status" value="1"/>
</dbReference>